<reference evidence="7 8" key="1">
    <citation type="submission" date="2024-01" db="EMBL/GenBank/DDBJ databases">
        <title>The genome of the rayed Mediterranean limpet Patella caerulea (Linnaeus, 1758).</title>
        <authorList>
            <person name="Anh-Thu Weber A."/>
            <person name="Halstead-Nussloch G."/>
        </authorList>
    </citation>
    <scope>NUCLEOTIDE SEQUENCE [LARGE SCALE GENOMIC DNA]</scope>
    <source>
        <strain evidence="7">AATW-2023a</strain>
        <tissue evidence="7">Whole specimen</tissue>
    </source>
</reference>
<dbReference type="PANTHER" id="PTHR12922">
    <property type="entry name" value="UBIQUINONE BIOSYNTHESIS PROTEIN"/>
    <property type="match status" value="1"/>
</dbReference>
<dbReference type="InterPro" id="IPR027540">
    <property type="entry name" value="Coq4_euk"/>
</dbReference>
<keyword evidence="1 6" id="KW-0831">Ubiquinone biosynthesis</keyword>
<protein>
    <recommendedName>
        <fullName evidence="6">Ubiquinone biosynthesis protein COQ4 homolog, mitochondrial</fullName>
    </recommendedName>
    <alternativeName>
        <fullName evidence="6">4-hydroxy-3-methoxy-5-polyprenylbenzoate decarboxylase</fullName>
        <ecNumber evidence="6">4.1.1.130</ecNumber>
    </alternativeName>
    <alternativeName>
        <fullName evidence="6">Coenzyme Q biosynthesis protein 4 homolog</fullName>
    </alternativeName>
</protein>
<keyword evidence="3 6" id="KW-0496">Mitochondrion</keyword>
<feature type="binding site" evidence="6">
    <location>
        <position position="193"/>
    </location>
    <ligand>
        <name>Zn(2+)</name>
        <dbReference type="ChEBI" id="CHEBI:29105"/>
    </ligand>
</feature>
<keyword evidence="2 6" id="KW-0999">Mitochondrion inner membrane</keyword>
<evidence type="ECO:0000256" key="1">
    <source>
        <dbReference type="ARBA" id="ARBA00022688"/>
    </source>
</evidence>
<comment type="cofactor">
    <cofactor evidence="6">
        <name>Zn(2+)</name>
        <dbReference type="ChEBI" id="CHEBI:29105"/>
    </cofactor>
</comment>
<evidence type="ECO:0000256" key="6">
    <source>
        <dbReference type="HAMAP-Rule" id="MF_03111"/>
    </source>
</evidence>
<feature type="binding site" evidence="6">
    <location>
        <position position="209"/>
    </location>
    <ligand>
        <name>Zn(2+)</name>
        <dbReference type="ChEBI" id="CHEBI:29105"/>
    </ligand>
</feature>
<feature type="binding site" evidence="6">
    <location>
        <position position="197"/>
    </location>
    <ligand>
        <name>Zn(2+)</name>
        <dbReference type="ChEBI" id="CHEBI:29105"/>
    </ligand>
</feature>
<dbReference type="Pfam" id="PF05019">
    <property type="entry name" value="Coq4"/>
    <property type="match status" value="1"/>
</dbReference>
<keyword evidence="6" id="KW-0862">Zinc</keyword>
<comment type="subunit">
    <text evidence="6">Component of a multi-subunit COQ enzyme complex.</text>
</comment>
<dbReference type="GO" id="GO:0120539">
    <property type="term" value="F:4-hydroxy-3-methoxy-5-polyprenylbenzoate decarboxylase activity"/>
    <property type="evidence" value="ECO:0007669"/>
    <property type="project" value="UniProtKB-EC"/>
</dbReference>
<proteinExistence type="inferred from homology"/>
<gene>
    <name evidence="7" type="ORF">SNE40_000385</name>
</gene>
<keyword evidence="8" id="KW-1185">Reference proteome</keyword>
<dbReference type="EMBL" id="JAZGQO010000001">
    <property type="protein sequence ID" value="KAK6194844.1"/>
    <property type="molecule type" value="Genomic_DNA"/>
</dbReference>
<comment type="similarity">
    <text evidence="6">Belongs to the COQ4 family.</text>
</comment>
<evidence type="ECO:0000256" key="5">
    <source>
        <dbReference type="ARBA" id="ARBA00023239"/>
    </source>
</evidence>
<dbReference type="AlphaFoldDB" id="A0AAN8KAF8"/>
<dbReference type="EC" id="4.1.1.130" evidence="6"/>
<feature type="binding site" evidence="6">
    <location>
        <position position="194"/>
    </location>
    <ligand>
        <name>Zn(2+)</name>
        <dbReference type="ChEBI" id="CHEBI:29105"/>
    </ligand>
</feature>
<sequence length="302" mass="34918">MNSFTNIYKTLNYSKYSYFRRLNLLQVCKSRVTRHHGLATYSTDVKEENEEMHTDSEDNHHPGYDYLYSGHIPTTRFQKTLLAIGSGITAIVDPARDDMVSAFGETTGYFALQRLREKMLKDPVGRQILEERPILNSSTLDIDYLGSLPENTFGKHYWKFLTKNGFSPDARLPVQFVDDDDLQYVMLRYRQIHDLFHTVLGMPPHMLGEVIVKMVETFQTGLPMCALAAMFGPVRLGPVHRQKYFTTYLPWAIKCGSSAKFLMAVYYEKHWEQDLQEFRQELNIIEPPPGIGRKKKNTENAS</sequence>
<evidence type="ECO:0000256" key="2">
    <source>
        <dbReference type="ARBA" id="ARBA00022792"/>
    </source>
</evidence>
<comment type="caution">
    <text evidence="7">The sequence shown here is derived from an EMBL/GenBank/DDBJ whole genome shotgun (WGS) entry which is preliminary data.</text>
</comment>
<evidence type="ECO:0000313" key="7">
    <source>
        <dbReference type="EMBL" id="KAK6194844.1"/>
    </source>
</evidence>
<comment type="pathway">
    <text evidence="6">Cofactor biosynthesis; ubiquinone biosynthesis.</text>
</comment>
<evidence type="ECO:0000256" key="3">
    <source>
        <dbReference type="ARBA" id="ARBA00023128"/>
    </source>
</evidence>
<dbReference type="GO" id="GO:0008270">
    <property type="term" value="F:zinc ion binding"/>
    <property type="evidence" value="ECO:0007669"/>
    <property type="project" value="UniProtKB-UniRule"/>
</dbReference>
<dbReference type="InterPro" id="IPR007715">
    <property type="entry name" value="Coq4"/>
</dbReference>
<dbReference type="GO" id="GO:0031314">
    <property type="term" value="C:extrinsic component of mitochondrial inner membrane"/>
    <property type="evidence" value="ECO:0007669"/>
    <property type="project" value="UniProtKB-UniRule"/>
</dbReference>
<dbReference type="PANTHER" id="PTHR12922:SF7">
    <property type="entry name" value="UBIQUINONE BIOSYNTHESIS PROTEIN COQ4 HOMOLOG, MITOCHONDRIAL"/>
    <property type="match status" value="1"/>
</dbReference>
<keyword evidence="6" id="KW-0479">Metal-binding</keyword>
<comment type="catalytic activity">
    <reaction evidence="6">
        <text>a 4-hydroxy-3-methoxy-5-(all-trans-polyprenyl)benzoate + H(+) = a 2-methoxy-6-(all-trans-polyprenyl)phenol + CO2</text>
        <dbReference type="Rhea" id="RHEA:81179"/>
        <dbReference type="Rhea" id="RHEA-COMP:9551"/>
        <dbReference type="Rhea" id="RHEA-COMP:10931"/>
        <dbReference type="ChEBI" id="CHEBI:15378"/>
        <dbReference type="ChEBI" id="CHEBI:16526"/>
        <dbReference type="ChEBI" id="CHEBI:62731"/>
        <dbReference type="ChEBI" id="CHEBI:84443"/>
        <dbReference type="EC" id="4.1.1.130"/>
    </reaction>
</comment>
<dbReference type="Proteomes" id="UP001347796">
    <property type="component" value="Unassembled WGS sequence"/>
</dbReference>
<evidence type="ECO:0000313" key="8">
    <source>
        <dbReference type="Proteomes" id="UP001347796"/>
    </source>
</evidence>
<comment type="subcellular location">
    <subcellularLocation>
        <location evidence="6">Mitochondrion inner membrane</location>
        <topology evidence="6">Peripheral membrane protein</topology>
        <orientation evidence="6">Matrix side</orientation>
    </subcellularLocation>
</comment>
<dbReference type="HAMAP" id="MF_03111">
    <property type="entry name" value="Coq4"/>
    <property type="match status" value="1"/>
</dbReference>
<accession>A0AAN8KAF8</accession>
<organism evidence="7 8">
    <name type="scientific">Patella caerulea</name>
    <name type="common">Rayed Mediterranean limpet</name>
    <dbReference type="NCBI Taxonomy" id="87958"/>
    <lineage>
        <taxon>Eukaryota</taxon>
        <taxon>Metazoa</taxon>
        <taxon>Spiralia</taxon>
        <taxon>Lophotrochozoa</taxon>
        <taxon>Mollusca</taxon>
        <taxon>Gastropoda</taxon>
        <taxon>Patellogastropoda</taxon>
        <taxon>Patelloidea</taxon>
        <taxon>Patellidae</taxon>
        <taxon>Patella</taxon>
    </lineage>
</organism>
<keyword evidence="4 6" id="KW-0472">Membrane</keyword>
<comment type="function">
    <text evidence="6">Lyase that catalyzes the C1-decarboxylation of 4-hydroxy-3-methoxy-5-(all-trans-polyprenyl)benzoic acid into 2-methoxy-6-(all-trans-polyprenyl)phenol during ubiquinone biosynthesis.</text>
</comment>
<keyword evidence="5 6" id="KW-0456">Lyase</keyword>
<evidence type="ECO:0000256" key="4">
    <source>
        <dbReference type="ARBA" id="ARBA00023136"/>
    </source>
</evidence>
<name>A0AAN8KAF8_PATCE</name>